<accession>A0ABT7SMC5</accession>
<comment type="caution">
    <text evidence="1">The sequence shown here is derived from an EMBL/GenBank/DDBJ whole genome shotgun (WGS) entry which is preliminary data.</text>
</comment>
<dbReference type="PROSITE" id="PS51257">
    <property type="entry name" value="PROKAR_LIPOPROTEIN"/>
    <property type="match status" value="1"/>
</dbReference>
<evidence type="ECO:0008006" key="3">
    <source>
        <dbReference type="Google" id="ProtNLM"/>
    </source>
</evidence>
<sequence length="221" mass="24819">MKRNIIITILASVAVVGCQEKPKFSCENSIVTEKVVELQTKVFNEVISVPGYKQMLFNAMPEIPGYDFIMEDDHQNIKFKLQAIRTISQDKELGNYECKAILYAEKGGEKSETEIIYKSESTNGGKDTYVQTQPLSDYQVGALAAVMIKQKEYHEKTTRGTIDYGTLSSSVGDFSFATESDVGNIIFDKCSVMDECEVKAKVEETEFGYIVRKVIDVKKIN</sequence>
<dbReference type="RefSeq" id="WP_289410005.1">
    <property type="nucleotide sequence ID" value="NZ_JAUCDY010000003.1"/>
</dbReference>
<keyword evidence="2" id="KW-1185">Reference proteome</keyword>
<evidence type="ECO:0000313" key="2">
    <source>
        <dbReference type="Proteomes" id="UP001241056"/>
    </source>
</evidence>
<dbReference type="Proteomes" id="UP001241056">
    <property type="component" value="Unassembled WGS sequence"/>
</dbReference>
<organism evidence="1 2">
    <name type="scientific">Thiopseudomonas acetoxidans</name>
    <dbReference type="NCBI Taxonomy" id="3041622"/>
    <lineage>
        <taxon>Bacteria</taxon>
        <taxon>Pseudomonadati</taxon>
        <taxon>Pseudomonadota</taxon>
        <taxon>Gammaproteobacteria</taxon>
        <taxon>Pseudomonadales</taxon>
        <taxon>Pseudomonadaceae</taxon>
        <taxon>Thiopseudomonas</taxon>
    </lineage>
</organism>
<evidence type="ECO:0000313" key="1">
    <source>
        <dbReference type="EMBL" id="MDM7857349.1"/>
    </source>
</evidence>
<name>A0ABT7SMC5_9GAMM</name>
<proteinExistence type="predicted"/>
<reference evidence="1 2" key="1">
    <citation type="submission" date="2023-06" db="EMBL/GenBank/DDBJ databases">
        <title>Thiopseudomonas sp. CY1220 draft genome sequence.</title>
        <authorList>
            <person name="Zhao G."/>
            <person name="An M."/>
        </authorList>
    </citation>
    <scope>NUCLEOTIDE SEQUENCE [LARGE SCALE GENOMIC DNA]</scope>
    <source>
        <strain evidence="1 2">CY1220</strain>
    </source>
</reference>
<gene>
    <name evidence="1" type="ORF">QEZ41_03510</name>
</gene>
<protein>
    <recommendedName>
        <fullName evidence="3">Lipoprotein</fullName>
    </recommendedName>
</protein>
<dbReference type="EMBL" id="JAUCDY010000003">
    <property type="protein sequence ID" value="MDM7857349.1"/>
    <property type="molecule type" value="Genomic_DNA"/>
</dbReference>